<comment type="similarity">
    <text evidence="2">Belongs to the autoinducer-2 exporter (AI-2E) (TC 2.A.86) family.</text>
</comment>
<dbReference type="InterPro" id="IPR002549">
    <property type="entry name" value="AI-2E-like"/>
</dbReference>
<organism evidence="7 8">
    <name type="scientific">Brevundimonas faecalis</name>
    <dbReference type="NCBI Taxonomy" id="947378"/>
    <lineage>
        <taxon>Bacteria</taxon>
        <taxon>Pseudomonadati</taxon>
        <taxon>Pseudomonadota</taxon>
        <taxon>Alphaproteobacteria</taxon>
        <taxon>Caulobacterales</taxon>
        <taxon>Caulobacteraceae</taxon>
        <taxon>Brevundimonas</taxon>
    </lineage>
</organism>
<evidence type="ECO:0000256" key="3">
    <source>
        <dbReference type="ARBA" id="ARBA00022692"/>
    </source>
</evidence>
<evidence type="ECO:0000313" key="7">
    <source>
        <dbReference type="EMBL" id="MET4684206.1"/>
    </source>
</evidence>
<dbReference type="Pfam" id="PF01594">
    <property type="entry name" value="AI-2E_transport"/>
    <property type="match status" value="1"/>
</dbReference>
<evidence type="ECO:0000256" key="2">
    <source>
        <dbReference type="ARBA" id="ARBA00009773"/>
    </source>
</evidence>
<feature type="transmembrane region" description="Helical" evidence="6">
    <location>
        <begin position="313"/>
        <end position="333"/>
    </location>
</feature>
<evidence type="ECO:0000256" key="1">
    <source>
        <dbReference type="ARBA" id="ARBA00004141"/>
    </source>
</evidence>
<comment type="subcellular location">
    <subcellularLocation>
        <location evidence="1">Membrane</location>
        <topology evidence="1">Multi-pass membrane protein</topology>
    </subcellularLocation>
</comment>
<name>A0ABV2RC98_9CAUL</name>
<protein>
    <submittedName>
        <fullName evidence="7">AI-2 transport protein TqsA</fullName>
    </submittedName>
</protein>
<dbReference type="Proteomes" id="UP001549313">
    <property type="component" value="Unassembled WGS sequence"/>
</dbReference>
<feature type="transmembrane region" description="Helical" evidence="6">
    <location>
        <begin position="147"/>
        <end position="166"/>
    </location>
</feature>
<feature type="transmembrane region" description="Helical" evidence="6">
    <location>
        <begin position="202"/>
        <end position="225"/>
    </location>
</feature>
<accession>A0ABV2RC98</accession>
<proteinExistence type="inferred from homology"/>
<comment type="caution">
    <text evidence="7">The sequence shown here is derived from an EMBL/GenBank/DDBJ whole genome shotgun (WGS) entry which is preliminary data.</text>
</comment>
<evidence type="ECO:0000256" key="5">
    <source>
        <dbReference type="ARBA" id="ARBA00023136"/>
    </source>
</evidence>
<dbReference type="PANTHER" id="PTHR21716">
    <property type="entry name" value="TRANSMEMBRANE PROTEIN"/>
    <property type="match status" value="1"/>
</dbReference>
<keyword evidence="3 6" id="KW-0812">Transmembrane</keyword>
<feature type="transmembrane region" description="Helical" evidence="6">
    <location>
        <begin position="68"/>
        <end position="87"/>
    </location>
</feature>
<evidence type="ECO:0000256" key="4">
    <source>
        <dbReference type="ARBA" id="ARBA00022989"/>
    </source>
</evidence>
<feature type="transmembrane region" description="Helical" evidence="6">
    <location>
        <begin position="38"/>
        <end position="56"/>
    </location>
</feature>
<feature type="transmembrane region" description="Helical" evidence="6">
    <location>
        <begin position="265"/>
        <end position="286"/>
    </location>
</feature>
<feature type="transmembrane region" description="Helical" evidence="6">
    <location>
        <begin position="12"/>
        <end position="32"/>
    </location>
</feature>
<dbReference type="EMBL" id="JBEPTF010000002">
    <property type="protein sequence ID" value="MET4684206.1"/>
    <property type="molecule type" value="Genomic_DNA"/>
</dbReference>
<evidence type="ECO:0000256" key="6">
    <source>
        <dbReference type="SAM" id="Phobius"/>
    </source>
</evidence>
<reference evidence="7 8" key="1">
    <citation type="submission" date="2024-06" db="EMBL/GenBank/DDBJ databases">
        <title>Sorghum-associated microbial communities from plants grown in Nebraska, USA.</title>
        <authorList>
            <person name="Schachtman D."/>
        </authorList>
    </citation>
    <scope>NUCLEOTIDE SEQUENCE [LARGE SCALE GENOMIC DNA]</scope>
    <source>
        <strain evidence="7 8">2814</strain>
    </source>
</reference>
<dbReference type="PANTHER" id="PTHR21716:SF64">
    <property type="entry name" value="AI-2 TRANSPORT PROTEIN TQSA"/>
    <property type="match status" value="1"/>
</dbReference>
<gene>
    <name evidence="7" type="ORF">ABIE19_002136</name>
</gene>
<keyword evidence="4 6" id="KW-1133">Transmembrane helix</keyword>
<sequence length="387" mass="41786">MKLPLTVPTSSVARNALVLIAVVASGAALYWLRDILTPLAMAIFLMIMIDGVKRAIETRTPVPSRFAGTAALILVVLGFLLSIWIIVDGAAGFFTDASGVSANIGPRLDQIIHDASALVGVADPPTLQDLIAGIDVRGWLTQAAMQAQGVASGAFFVMVYLGFLLASQAGFRKKIVAMFPERGARNEAMEVFNRVRGGVEGYLWVQAVTGAMICLVAWILMRAVGLQNAEFWTFVIFIVGFIPVLGGAIAGCAPPLFALVQFESYWPALILLIGLQVLLFVVGNMIQPRMQGDNQNIDPVVVLLALALWGKMWGVPGMFLSTPLAVMAMAILAEFKGSRWIAVLLSGDGEPYAPRKSDPRAEQKRKSWFNFLKGRGKRSHEKGGKED</sequence>
<evidence type="ECO:0000313" key="8">
    <source>
        <dbReference type="Proteomes" id="UP001549313"/>
    </source>
</evidence>
<keyword evidence="8" id="KW-1185">Reference proteome</keyword>
<dbReference type="RefSeq" id="WP_354089160.1">
    <property type="nucleotide sequence ID" value="NZ_JBEPTF010000002.1"/>
</dbReference>
<feature type="transmembrane region" description="Helical" evidence="6">
    <location>
        <begin position="231"/>
        <end position="253"/>
    </location>
</feature>
<keyword evidence="5 6" id="KW-0472">Membrane</keyword>